<evidence type="ECO:0000313" key="11">
    <source>
        <dbReference type="EMBL" id="OYD06773.1"/>
    </source>
</evidence>
<dbReference type="InterPro" id="IPR039420">
    <property type="entry name" value="WalR-like"/>
</dbReference>
<dbReference type="Proteomes" id="UP000215459">
    <property type="component" value="Unassembled WGS sequence"/>
</dbReference>
<evidence type="ECO:0000256" key="7">
    <source>
        <dbReference type="PROSITE-ProRule" id="PRU00169"/>
    </source>
</evidence>
<dbReference type="GO" id="GO:0006355">
    <property type="term" value="P:regulation of DNA-templated transcription"/>
    <property type="evidence" value="ECO:0007669"/>
    <property type="project" value="InterPro"/>
</dbReference>
<dbReference type="OrthoDB" id="9790442at2"/>
<dbReference type="RefSeq" id="WP_094265336.1">
    <property type="nucleotide sequence ID" value="NZ_NOWF01000009.1"/>
</dbReference>
<evidence type="ECO:0000259" key="10">
    <source>
        <dbReference type="PROSITE" id="PS51755"/>
    </source>
</evidence>
<dbReference type="InterPro" id="IPR001867">
    <property type="entry name" value="OmpR/PhoB-type_DNA-bd"/>
</dbReference>
<evidence type="ECO:0000256" key="6">
    <source>
        <dbReference type="ARBA" id="ARBA00023163"/>
    </source>
</evidence>
<evidence type="ECO:0000313" key="12">
    <source>
        <dbReference type="Proteomes" id="UP000215459"/>
    </source>
</evidence>
<dbReference type="InterPro" id="IPR011006">
    <property type="entry name" value="CheY-like_superfamily"/>
</dbReference>
<dbReference type="PANTHER" id="PTHR48111:SF54">
    <property type="entry name" value="STAGE 0 SPORULATION PROTEIN A HOMOLOG"/>
    <property type="match status" value="1"/>
</dbReference>
<dbReference type="Pfam" id="PF00486">
    <property type="entry name" value="Trans_reg_C"/>
    <property type="match status" value="1"/>
</dbReference>
<feature type="domain" description="OmpR/PhoB-type" evidence="10">
    <location>
        <begin position="130"/>
        <end position="229"/>
    </location>
</feature>
<keyword evidence="2 7" id="KW-0597">Phosphoprotein</keyword>
<keyword evidence="3" id="KW-0902">Two-component regulatory system</keyword>
<dbReference type="EMBL" id="NOWF01000009">
    <property type="protein sequence ID" value="OYD06773.1"/>
    <property type="molecule type" value="Genomic_DNA"/>
</dbReference>
<dbReference type="SMART" id="SM00448">
    <property type="entry name" value="REC"/>
    <property type="match status" value="1"/>
</dbReference>
<dbReference type="GO" id="GO:0005829">
    <property type="term" value="C:cytosol"/>
    <property type="evidence" value="ECO:0007669"/>
    <property type="project" value="TreeGrafter"/>
</dbReference>
<feature type="DNA-binding region" description="OmpR/PhoB-type" evidence="8">
    <location>
        <begin position="130"/>
        <end position="229"/>
    </location>
</feature>
<keyword evidence="5 8" id="KW-0238">DNA-binding</keyword>
<dbReference type="PROSITE" id="PS50110">
    <property type="entry name" value="RESPONSE_REGULATORY"/>
    <property type="match status" value="1"/>
</dbReference>
<proteinExistence type="predicted"/>
<dbReference type="GO" id="GO:0000976">
    <property type="term" value="F:transcription cis-regulatory region binding"/>
    <property type="evidence" value="ECO:0007669"/>
    <property type="project" value="TreeGrafter"/>
</dbReference>
<gene>
    <name evidence="11" type="ORF">CHM34_14555</name>
</gene>
<feature type="domain" description="Response regulatory" evidence="9">
    <location>
        <begin position="3"/>
        <end position="118"/>
    </location>
</feature>
<evidence type="ECO:0000256" key="4">
    <source>
        <dbReference type="ARBA" id="ARBA00023015"/>
    </source>
</evidence>
<dbReference type="InterPro" id="IPR036388">
    <property type="entry name" value="WH-like_DNA-bd_sf"/>
</dbReference>
<keyword evidence="4" id="KW-0805">Transcription regulation</keyword>
<protein>
    <submittedName>
        <fullName evidence="11">DNA-binding response regulator</fullName>
    </submittedName>
</protein>
<dbReference type="Gene3D" id="3.40.50.2300">
    <property type="match status" value="1"/>
</dbReference>
<dbReference type="SMART" id="SM00862">
    <property type="entry name" value="Trans_reg_C"/>
    <property type="match status" value="1"/>
</dbReference>
<dbReference type="Gene3D" id="1.10.10.10">
    <property type="entry name" value="Winged helix-like DNA-binding domain superfamily/Winged helix DNA-binding domain"/>
    <property type="match status" value="1"/>
</dbReference>
<comment type="caution">
    <text evidence="11">The sequence shown here is derived from an EMBL/GenBank/DDBJ whole genome shotgun (WGS) entry which is preliminary data.</text>
</comment>
<dbReference type="CDD" id="cd17574">
    <property type="entry name" value="REC_OmpR"/>
    <property type="match status" value="1"/>
</dbReference>
<evidence type="ECO:0000256" key="3">
    <source>
        <dbReference type="ARBA" id="ARBA00023012"/>
    </source>
</evidence>
<dbReference type="CDD" id="cd00383">
    <property type="entry name" value="trans_reg_C"/>
    <property type="match status" value="1"/>
</dbReference>
<dbReference type="GO" id="GO:0032993">
    <property type="term" value="C:protein-DNA complex"/>
    <property type="evidence" value="ECO:0007669"/>
    <property type="project" value="TreeGrafter"/>
</dbReference>
<evidence type="ECO:0000256" key="5">
    <source>
        <dbReference type="ARBA" id="ARBA00023125"/>
    </source>
</evidence>
<accession>A0A235B3C2</accession>
<evidence type="ECO:0000259" key="9">
    <source>
        <dbReference type="PROSITE" id="PS50110"/>
    </source>
</evidence>
<evidence type="ECO:0000256" key="8">
    <source>
        <dbReference type="PROSITE-ProRule" id="PRU01091"/>
    </source>
</evidence>
<dbReference type="Gene3D" id="6.10.250.690">
    <property type="match status" value="1"/>
</dbReference>
<dbReference type="GO" id="GO:0000156">
    <property type="term" value="F:phosphorelay response regulator activity"/>
    <property type="evidence" value="ECO:0007669"/>
    <property type="project" value="TreeGrafter"/>
</dbReference>
<keyword evidence="6" id="KW-0804">Transcription</keyword>
<comment type="subcellular location">
    <subcellularLocation>
        <location evidence="1">Cytoplasm</location>
    </subcellularLocation>
</comment>
<dbReference type="PANTHER" id="PTHR48111">
    <property type="entry name" value="REGULATOR OF RPOS"/>
    <property type="match status" value="1"/>
</dbReference>
<reference evidence="11 12" key="1">
    <citation type="submission" date="2017-07" db="EMBL/GenBank/DDBJ databases">
        <title>The genome sequence of Paludifilum halophilum highlights mechanisms for microbial adaptation to high salt environemnts.</title>
        <authorList>
            <person name="Belbahri L."/>
        </authorList>
    </citation>
    <scope>NUCLEOTIDE SEQUENCE [LARGE SCALE GENOMIC DNA]</scope>
    <source>
        <strain evidence="11 12">DSM 102817</strain>
    </source>
</reference>
<sequence length="239" mass="27196">MAKVLLLEDEEGIRSFVRINLKRQGYEVIETATGEEALDIADREPGISLAILDVMLPGMNGYEVCRALRERDPRMGILMLTAKGQDRDKVHGFDSGADDYVAKPFSTTELVARLKALNRRVSLDQASSEPSVLRLPPFSLFIHQRQLYKNDCEIDLTPKEFSIIQLLMEKTDTAVSRDEILNAVWGKNYIGDLKTVDIHIRRIRKKVEDDASNPIHIRTVWGHGYMWIRNAEDSDEKGN</sequence>
<dbReference type="SUPFAM" id="SSF52172">
    <property type="entry name" value="CheY-like"/>
    <property type="match status" value="1"/>
</dbReference>
<feature type="modified residue" description="4-aspartylphosphate" evidence="7">
    <location>
        <position position="53"/>
    </location>
</feature>
<evidence type="ECO:0000256" key="2">
    <source>
        <dbReference type="ARBA" id="ARBA00022553"/>
    </source>
</evidence>
<dbReference type="InterPro" id="IPR001789">
    <property type="entry name" value="Sig_transdc_resp-reg_receiver"/>
</dbReference>
<dbReference type="FunFam" id="1.10.10.10:FF:000018">
    <property type="entry name" value="DNA-binding response regulator ResD"/>
    <property type="match status" value="1"/>
</dbReference>
<evidence type="ECO:0000256" key="1">
    <source>
        <dbReference type="ARBA" id="ARBA00004496"/>
    </source>
</evidence>
<dbReference type="AlphaFoldDB" id="A0A235B3C2"/>
<name>A0A235B3C2_9BACL</name>
<dbReference type="PROSITE" id="PS51755">
    <property type="entry name" value="OMPR_PHOB"/>
    <property type="match status" value="1"/>
</dbReference>
<dbReference type="Pfam" id="PF00072">
    <property type="entry name" value="Response_reg"/>
    <property type="match status" value="1"/>
</dbReference>
<keyword evidence="12" id="KW-1185">Reference proteome</keyword>
<organism evidence="11 12">
    <name type="scientific">Paludifilum halophilum</name>
    <dbReference type="NCBI Taxonomy" id="1642702"/>
    <lineage>
        <taxon>Bacteria</taxon>
        <taxon>Bacillati</taxon>
        <taxon>Bacillota</taxon>
        <taxon>Bacilli</taxon>
        <taxon>Bacillales</taxon>
        <taxon>Thermoactinomycetaceae</taxon>
        <taxon>Paludifilum</taxon>
    </lineage>
</organism>